<dbReference type="EMBL" id="ACVA01000021">
    <property type="protein sequence ID" value="EEX18992.1"/>
    <property type="molecule type" value="Genomic_DNA"/>
</dbReference>
<keyword evidence="1" id="KW-0472">Membrane</keyword>
<evidence type="ECO:0000256" key="1">
    <source>
        <dbReference type="SAM" id="Phobius"/>
    </source>
</evidence>
<evidence type="ECO:0000313" key="2">
    <source>
        <dbReference type="EMBL" id="EEX18992.1"/>
    </source>
</evidence>
<keyword evidence="3" id="KW-1185">Reference proteome</keyword>
<proteinExistence type="predicted"/>
<dbReference type="HOGENOM" id="CLU_196045_0_0_10"/>
<gene>
    <name evidence="2" type="ORF">HMPREF0973_01008</name>
</gene>
<evidence type="ECO:0000313" key="3">
    <source>
        <dbReference type="Proteomes" id="UP000003327"/>
    </source>
</evidence>
<dbReference type="AlphaFoldDB" id="C9MN23"/>
<sequence length="80" mass="9488">MDKQNIIKSTRDLGIWEKTRSIWIFAFFAIAFNIGKMCKKNNLKELKAIMEVLLVTFRCSIEVYISYWKPNKSFYMKLAA</sequence>
<feature type="transmembrane region" description="Helical" evidence="1">
    <location>
        <begin position="20"/>
        <end position="36"/>
    </location>
</feature>
<feature type="transmembrane region" description="Helical" evidence="1">
    <location>
        <begin position="48"/>
        <end position="68"/>
    </location>
</feature>
<name>C9MN23_9BACT</name>
<reference evidence="2 3" key="1">
    <citation type="submission" date="2009-09" db="EMBL/GenBank/DDBJ databases">
        <authorList>
            <person name="Weinstock G."/>
            <person name="Sodergren E."/>
            <person name="Clifton S."/>
            <person name="Fulton L."/>
            <person name="Fulton B."/>
            <person name="Courtney L."/>
            <person name="Fronick C."/>
            <person name="Harrison M."/>
            <person name="Strong C."/>
            <person name="Farmer C."/>
            <person name="Delahaunty K."/>
            <person name="Markovic C."/>
            <person name="Hall O."/>
            <person name="Minx P."/>
            <person name="Tomlinson C."/>
            <person name="Mitreva M."/>
            <person name="Nelson J."/>
            <person name="Hou S."/>
            <person name="Wollam A."/>
            <person name="Pepin K.H."/>
            <person name="Johnson M."/>
            <person name="Bhonagiri V."/>
            <person name="Nash W.E."/>
            <person name="Warren W."/>
            <person name="Chinwalla A."/>
            <person name="Mardis E.R."/>
            <person name="Wilson R.K."/>
        </authorList>
    </citation>
    <scope>NUCLEOTIDE SEQUENCE [LARGE SCALE GENOMIC DNA]</scope>
    <source>
        <strain evidence="2 3">F0319</strain>
    </source>
</reference>
<dbReference type="Proteomes" id="UP000003327">
    <property type="component" value="Unassembled WGS sequence"/>
</dbReference>
<accession>C9MN23</accession>
<comment type="caution">
    <text evidence="2">The sequence shown here is derived from an EMBL/GenBank/DDBJ whole genome shotgun (WGS) entry which is preliminary data.</text>
</comment>
<keyword evidence="1" id="KW-1133">Transmembrane helix</keyword>
<keyword evidence="1" id="KW-0812">Transmembrane</keyword>
<protein>
    <submittedName>
        <fullName evidence="2">Uncharacterized protein</fullName>
    </submittedName>
</protein>
<organism evidence="2 3">
    <name type="scientific">Prevotella veroralis F0319</name>
    <dbReference type="NCBI Taxonomy" id="649761"/>
    <lineage>
        <taxon>Bacteria</taxon>
        <taxon>Pseudomonadati</taxon>
        <taxon>Bacteroidota</taxon>
        <taxon>Bacteroidia</taxon>
        <taxon>Bacteroidales</taxon>
        <taxon>Prevotellaceae</taxon>
        <taxon>Prevotella</taxon>
    </lineage>
</organism>